<name>A0ABY8D5R1_9HYPH</name>
<gene>
    <name evidence="1" type="ORF">PYH38_006125</name>
</gene>
<dbReference type="SUPFAM" id="SSF53187">
    <property type="entry name" value="Zn-dependent exopeptidases"/>
    <property type="match status" value="1"/>
</dbReference>
<keyword evidence="2" id="KW-1185">Reference proteome</keyword>
<sequence length="72" mass="8194">MPKINAERLLSDLRHLAQFGAYRTGVHRPTYSKEDMDSRRWLAQQYEAVGLKAHIDGSETCLVCRGQSGDRC</sequence>
<dbReference type="RefSeq" id="WP_280736599.1">
    <property type="nucleotide sequence ID" value="NZ_CP120369.1"/>
</dbReference>
<reference evidence="1 2" key="1">
    <citation type="submission" date="2023-03" db="EMBL/GenBank/DDBJ databases">
        <authorList>
            <person name="Kaur S."/>
            <person name="Espinosa-Saiz D."/>
            <person name="Velazquez E."/>
            <person name="Menendez E."/>
            <person name="diCenzo G.C."/>
        </authorList>
    </citation>
    <scope>NUCLEOTIDE SEQUENCE [LARGE SCALE GENOMIC DNA]</scope>
    <source>
        <strain evidence="1 2">LMG 27395</strain>
        <plasmid evidence="1 2">unnamed</plasmid>
    </source>
</reference>
<dbReference type="Gene3D" id="3.40.630.10">
    <property type="entry name" value="Zn peptidases"/>
    <property type="match status" value="1"/>
</dbReference>
<geneLocation type="plasmid" evidence="1 2">
    <name>unnamed</name>
</geneLocation>
<dbReference type="EMBL" id="CP120372">
    <property type="protein sequence ID" value="WEX85672.1"/>
    <property type="molecule type" value="Genomic_DNA"/>
</dbReference>
<proteinExistence type="predicted"/>
<protein>
    <submittedName>
        <fullName evidence="1">Uncharacterized protein</fullName>
    </submittedName>
</protein>
<accession>A0ABY8D5R1</accession>
<keyword evidence="1" id="KW-0614">Plasmid</keyword>
<organism evidence="1 2">
    <name type="scientific">Sinorhizobium numidicum</name>
    <dbReference type="NCBI Taxonomy" id="680248"/>
    <lineage>
        <taxon>Bacteria</taxon>
        <taxon>Pseudomonadati</taxon>
        <taxon>Pseudomonadota</taxon>
        <taxon>Alphaproteobacteria</taxon>
        <taxon>Hyphomicrobiales</taxon>
        <taxon>Rhizobiaceae</taxon>
        <taxon>Sinorhizobium/Ensifer group</taxon>
        <taxon>Sinorhizobium</taxon>
    </lineage>
</organism>
<evidence type="ECO:0000313" key="2">
    <source>
        <dbReference type="Proteomes" id="UP001235547"/>
    </source>
</evidence>
<dbReference type="Proteomes" id="UP001235547">
    <property type="component" value="Plasmid unnamed"/>
</dbReference>
<evidence type="ECO:0000313" key="1">
    <source>
        <dbReference type="EMBL" id="WEX85672.1"/>
    </source>
</evidence>